<reference evidence="2" key="2">
    <citation type="submission" date="2012-12" db="EMBL/GenBank/DDBJ databases">
        <authorList>
            <consortium name="WormBase Consortium"/>
            <person name="Ghedin E."/>
            <person name="Paulini M."/>
        </authorList>
    </citation>
    <scope>NUCLEOTIDE SEQUENCE</scope>
    <source>
        <strain evidence="2">FR3</strain>
    </source>
</reference>
<dbReference type="EMBL" id="LN856931">
    <property type="protein sequence ID" value="CDP94938.1"/>
    <property type="molecule type" value="Genomic_DNA"/>
</dbReference>
<sequence>MNDLEQKFGLFQKFHIVYVVATFLGLFYLLCFVTALYNGSYIMVCRLWIVEVMLAFWKFYNGFYWCLS</sequence>
<keyword evidence="1" id="KW-0812">Transmembrane</keyword>
<feature type="transmembrane region" description="Helical" evidence="1">
    <location>
        <begin position="41"/>
        <end position="60"/>
    </location>
</feature>
<feature type="transmembrane region" description="Helical" evidence="1">
    <location>
        <begin position="16"/>
        <end position="35"/>
    </location>
</feature>
<proteinExistence type="predicted"/>
<gene>
    <name evidence="2" type="primary">Bm14399</name>
    <name evidence="2" type="ORF">BM_Bm14399</name>
</gene>
<reference evidence="2" key="1">
    <citation type="journal article" date="2007" name="Science">
        <title>Draft genome of the filarial nematode parasite Brugia malayi.</title>
        <authorList>
            <person name="Ghedin E."/>
            <person name="Wang S."/>
            <person name="Spiro D."/>
            <person name="Caler E."/>
            <person name="Zhao Q."/>
            <person name="Crabtree J."/>
            <person name="Allen J.E."/>
            <person name="Delcher A.L."/>
            <person name="Guiliano D.B."/>
            <person name="Miranda-Saavedra D."/>
            <person name="Angiuoli S.V."/>
            <person name="Creasy T."/>
            <person name="Amedeo P."/>
            <person name="Haas B."/>
            <person name="El-Sayed N.M."/>
            <person name="Wortman J.R."/>
            <person name="Feldblyum T."/>
            <person name="Tallon L."/>
            <person name="Schatz M."/>
            <person name="Shumway M."/>
            <person name="Koo H."/>
            <person name="Salzberg S.L."/>
            <person name="Schobel S."/>
            <person name="Pertea M."/>
            <person name="Pop M."/>
            <person name="White O."/>
            <person name="Barton G.J."/>
            <person name="Carlow C.K."/>
            <person name="Crawford M.J."/>
            <person name="Daub J."/>
            <person name="Dimmic M.W."/>
            <person name="Estes C.F."/>
            <person name="Foster J.M."/>
            <person name="Ganatra M."/>
            <person name="Gregory W.F."/>
            <person name="Johnson N.M."/>
            <person name="Jin J."/>
            <person name="Komuniecki R."/>
            <person name="Korf I."/>
            <person name="Kumar S."/>
            <person name="Laney S."/>
            <person name="Li B.W."/>
            <person name="Li W."/>
            <person name="Lindblom T.H."/>
            <person name="Lustigman S."/>
            <person name="Ma D."/>
            <person name="Maina C.V."/>
            <person name="Martin D.M."/>
            <person name="McCarter J.P."/>
            <person name="McReynolds L."/>
            <person name="Mitreva M."/>
            <person name="Nutman T.B."/>
            <person name="Parkinson J."/>
            <person name="Peregrin-Alvarez J.M."/>
            <person name="Poole C."/>
            <person name="Ren Q."/>
            <person name="Saunders L."/>
            <person name="Sluder A.E."/>
            <person name="Smith K."/>
            <person name="Stanke M."/>
            <person name="Unnasch T.R."/>
            <person name="Ware J."/>
            <person name="Wei A.D."/>
            <person name="Weil G."/>
            <person name="Williams D.J."/>
            <person name="Zhang Y."/>
            <person name="Williams S.A."/>
            <person name="Fraser-Liggett C."/>
            <person name="Slatko B."/>
            <person name="Blaxter M.L."/>
            <person name="Scott A.L."/>
        </authorList>
    </citation>
    <scope>NUCLEOTIDE SEQUENCE</scope>
    <source>
        <strain evidence="2">FR3</strain>
    </source>
</reference>
<keyword evidence="1" id="KW-0472">Membrane</keyword>
<evidence type="ECO:0000256" key="1">
    <source>
        <dbReference type="SAM" id="Phobius"/>
    </source>
</evidence>
<keyword evidence="1" id="KW-1133">Transmembrane helix</keyword>
<organism evidence="2">
    <name type="scientific">Brugia malayi</name>
    <name type="common">Filarial nematode worm</name>
    <dbReference type="NCBI Taxonomy" id="6279"/>
    <lineage>
        <taxon>Eukaryota</taxon>
        <taxon>Metazoa</taxon>
        <taxon>Ecdysozoa</taxon>
        <taxon>Nematoda</taxon>
        <taxon>Chromadorea</taxon>
        <taxon>Rhabditida</taxon>
        <taxon>Spirurina</taxon>
        <taxon>Spiruromorpha</taxon>
        <taxon>Filarioidea</taxon>
        <taxon>Onchocercidae</taxon>
        <taxon>Brugia</taxon>
    </lineage>
</organism>
<evidence type="ECO:0000313" key="2">
    <source>
        <dbReference type="EMBL" id="CDP94938.1"/>
    </source>
</evidence>
<name>A0A1I9G1S3_BRUMA</name>
<protein>
    <submittedName>
        <fullName evidence="2">Bm14399</fullName>
    </submittedName>
</protein>
<accession>A0A1I9G1S3</accession>
<dbReference type="AlphaFoldDB" id="A0A1I9G1S3"/>